<feature type="compositionally biased region" description="Polar residues" evidence="1">
    <location>
        <begin position="315"/>
        <end position="325"/>
    </location>
</feature>
<organism evidence="2 3">
    <name type="scientific">Fasciolopsis buskii</name>
    <dbReference type="NCBI Taxonomy" id="27845"/>
    <lineage>
        <taxon>Eukaryota</taxon>
        <taxon>Metazoa</taxon>
        <taxon>Spiralia</taxon>
        <taxon>Lophotrochozoa</taxon>
        <taxon>Platyhelminthes</taxon>
        <taxon>Trematoda</taxon>
        <taxon>Digenea</taxon>
        <taxon>Plagiorchiida</taxon>
        <taxon>Echinostomata</taxon>
        <taxon>Echinostomatoidea</taxon>
        <taxon>Fasciolidae</taxon>
        <taxon>Fasciolopsis</taxon>
    </lineage>
</organism>
<feature type="region of interest" description="Disordered" evidence="1">
    <location>
        <begin position="440"/>
        <end position="534"/>
    </location>
</feature>
<feature type="compositionally biased region" description="Polar residues" evidence="1">
    <location>
        <begin position="780"/>
        <end position="789"/>
    </location>
</feature>
<evidence type="ECO:0000256" key="1">
    <source>
        <dbReference type="SAM" id="MobiDB-lite"/>
    </source>
</evidence>
<feature type="region of interest" description="Disordered" evidence="1">
    <location>
        <begin position="930"/>
        <end position="964"/>
    </location>
</feature>
<keyword evidence="3" id="KW-1185">Reference proteome</keyword>
<feature type="compositionally biased region" description="Low complexity" evidence="1">
    <location>
        <begin position="464"/>
        <end position="477"/>
    </location>
</feature>
<feature type="compositionally biased region" description="Basic and acidic residues" evidence="1">
    <location>
        <begin position="519"/>
        <end position="534"/>
    </location>
</feature>
<feature type="region of interest" description="Disordered" evidence="1">
    <location>
        <begin position="1116"/>
        <end position="1145"/>
    </location>
</feature>
<feature type="compositionally biased region" description="Basic residues" evidence="1">
    <location>
        <begin position="938"/>
        <end position="947"/>
    </location>
</feature>
<feature type="compositionally biased region" description="Polar residues" evidence="1">
    <location>
        <begin position="444"/>
        <end position="463"/>
    </location>
</feature>
<feature type="compositionally biased region" description="Polar residues" evidence="1">
    <location>
        <begin position="948"/>
        <end position="960"/>
    </location>
</feature>
<proteinExistence type="predicted"/>
<dbReference type="EMBL" id="LUCM01004800">
    <property type="protein sequence ID" value="KAA0193796.1"/>
    <property type="molecule type" value="Genomic_DNA"/>
</dbReference>
<evidence type="ECO:0000313" key="3">
    <source>
        <dbReference type="Proteomes" id="UP000728185"/>
    </source>
</evidence>
<feature type="compositionally biased region" description="Basic and acidic residues" evidence="1">
    <location>
        <begin position="824"/>
        <end position="842"/>
    </location>
</feature>
<feature type="region of interest" description="Disordered" evidence="1">
    <location>
        <begin position="865"/>
        <end position="884"/>
    </location>
</feature>
<dbReference type="Proteomes" id="UP000728185">
    <property type="component" value="Unassembled WGS sequence"/>
</dbReference>
<feature type="region of interest" description="Disordered" evidence="1">
    <location>
        <begin position="1323"/>
        <end position="1342"/>
    </location>
</feature>
<feature type="region of interest" description="Disordered" evidence="1">
    <location>
        <begin position="700"/>
        <end position="843"/>
    </location>
</feature>
<feature type="compositionally biased region" description="Acidic residues" evidence="1">
    <location>
        <begin position="1201"/>
        <end position="1212"/>
    </location>
</feature>
<feature type="region of interest" description="Disordered" evidence="1">
    <location>
        <begin position="363"/>
        <end position="386"/>
    </location>
</feature>
<feature type="compositionally biased region" description="Polar residues" evidence="1">
    <location>
        <begin position="1267"/>
        <end position="1278"/>
    </location>
</feature>
<name>A0A8E0VKS2_9TREM</name>
<reference evidence="2" key="1">
    <citation type="submission" date="2019-05" db="EMBL/GenBank/DDBJ databases">
        <title>Annotation for the trematode Fasciolopsis buski.</title>
        <authorList>
            <person name="Choi Y.-J."/>
        </authorList>
    </citation>
    <scope>NUCLEOTIDE SEQUENCE</scope>
    <source>
        <strain evidence="2">HT</strain>
        <tissue evidence="2">Whole worm</tissue>
    </source>
</reference>
<feature type="compositionally biased region" description="Polar residues" evidence="1">
    <location>
        <begin position="1327"/>
        <end position="1340"/>
    </location>
</feature>
<comment type="caution">
    <text evidence="2">The sequence shown here is derived from an EMBL/GenBank/DDBJ whole genome shotgun (WGS) entry which is preliminary data.</text>
</comment>
<accession>A0A8E0VKS2</accession>
<feature type="region of interest" description="Disordered" evidence="1">
    <location>
        <begin position="1267"/>
        <end position="1317"/>
    </location>
</feature>
<feature type="compositionally biased region" description="Low complexity" evidence="1">
    <location>
        <begin position="1015"/>
        <end position="1025"/>
    </location>
</feature>
<feature type="compositionally biased region" description="Basic residues" evidence="1">
    <location>
        <begin position="865"/>
        <end position="876"/>
    </location>
</feature>
<feature type="compositionally biased region" description="Basic and acidic residues" evidence="1">
    <location>
        <begin position="1288"/>
        <end position="1310"/>
    </location>
</feature>
<gene>
    <name evidence="2" type="ORF">FBUS_07634</name>
</gene>
<feature type="compositionally biased region" description="Basic residues" evidence="1">
    <location>
        <begin position="702"/>
        <end position="718"/>
    </location>
</feature>
<evidence type="ECO:0000313" key="2">
    <source>
        <dbReference type="EMBL" id="KAA0193796.1"/>
    </source>
</evidence>
<feature type="region of interest" description="Disordered" evidence="1">
    <location>
        <begin position="315"/>
        <end position="336"/>
    </location>
</feature>
<feature type="compositionally biased region" description="Polar residues" evidence="1">
    <location>
        <begin position="1182"/>
        <end position="1200"/>
    </location>
</feature>
<feature type="compositionally biased region" description="Polar residues" evidence="1">
    <location>
        <begin position="478"/>
        <end position="500"/>
    </location>
</feature>
<feature type="region of interest" description="Disordered" evidence="1">
    <location>
        <begin position="1174"/>
        <end position="1212"/>
    </location>
</feature>
<dbReference type="OrthoDB" id="6257877at2759"/>
<feature type="region of interest" description="Disordered" evidence="1">
    <location>
        <begin position="991"/>
        <end position="1101"/>
    </location>
</feature>
<protein>
    <submittedName>
        <fullName evidence="2">Uncharacterized protein</fullName>
    </submittedName>
</protein>
<feature type="compositionally biased region" description="Basic residues" evidence="1">
    <location>
        <begin position="1121"/>
        <end position="1136"/>
    </location>
</feature>
<sequence>MVRAFLETLFTCSKSVPNRTDTGTDSNEENNIDHSHVKSYEVIESRTRSQNHSSISSPVIDLGSFRSVLNFNLKKSKHSRYTNSACSLEPELVSDLIQEMQQARLRLMDCQALDKWIEKWQENEFRRYENHKLRAPRRHSVSCSQLMSEKLRRPYRKLAQGRAQSEHALLSAKHIKRRDELIRKVWEAVGPPSNQIRRQNPRNETWETYNTDVLEVNNSLCKSELTVSTLNSPLRAKQTKMEETVSWNKHQPCTMELHVSQQLGVRRTQSDLLIDSVEENDWIGMQNLPKAEVTIEKLPICDRIATSQQISQANCVRTPTSNAQMRVTGEREPGDQKLHDLSLTTANTDSNPIPKYLTEQTYSTAMPNPRNSSIQRRPTAHQSGECQSTNRSFEAYWGQTATTVSRFSPTRSKIIRLQKRHTLTRLQRLKTMQLFGERKRPASVNLTDASVNNSMNNNSKQGVESNPSSSSTETMSNRPPSGFTTSMSEATPKKINTTAPPTDHTLGNKKWNSNISRKTQNDRNRSPSIKREKQFSETECPFLFQYYQPVESVESTISYTDDDDDTIIENNNNNTNNNYIVSTNENKDLSSGLPFQHPYPSNIQLIRQNNRRTFRMPSLLTKRRPVPRFGSWFASREIQSHNQGPSLPLLRLEDLKSYTLTSSTPTHVCDGKAKPEDQTSDTFILSAASEFLHSTSEEQFAFKHRPRPGIAPGKKRKPSTSPAQEDQHTSVALEPLVENRSEDQKSSVVSHKTYTLVPVNNEEEQTKNVSPNKDDEDNSGNRSTHTNGTEAPASEEEFGVEQTPPKVENQTRVESNNEPDEEIESHQAIKTEHVTQTVDRKPPVRFVTSPRKRLWRLKNRIREKIARKRRRKRPTKTGKPPWNISTRNLAKQFHDVRPIESILWPEGRMPAWYTLTEWIEPDSRRIRERFRSKEKRESRKPRRRRHQTTSAGRQQSNITLTERDLGHWSKQGKANWNWKFYRNLVKYGLTRKRKKSTTKASLRLGSRLKRKNSTSRRSCSPSRSPNARVDMIKCGDDFTGQTKRESSRRHYHLQKNEEKGDQMNPNTRPFACQLRNMASRSRSNRTRKYAARNPQPMEDKWNTTRHFVGRPRLWSAVSRERKSRPISKRSSSRKKNCLVPRSRSPAANACNHITARKSTNRWQSMKDRVKANFKRRIRGRPKSSSQGRESRTCRQYSYNNTDDEISQDDDEMEPEEKVDFFAYLAIIPSEIDELVLPFRACNRLRACLKNIENLLSTLESEVADMDSNNDINASSTGNKRSRSRKFKVRDDLSDTDENGPRKADEEETKAPQKSGVKFLEKVPRQIDSPQHPNSPLSTRIDSPLHDSLIVNNSAQTDPGYREPSVISASTVHSDTIRMPYLDPDRIKFWNGVLHNCEDRRLDQLIKELRSIKDRRIFAIEQRTQTRIRLDETVVFSVHGLPCMELRIVAYRVRDLQRALVQLEINFPRLFRQILFTERFYGDAAPGTVYRFPTTNEFFFQSTESTACGQPSVSTVRRVIPVIEKARAPRRSRGFSR</sequence>